<feature type="chain" id="PRO_5007467929" description="Lipoprotein" evidence="1">
    <location>
        <begin position="25"/>
        <end position="201"/>
    </location>
</feature>
<reference evidence="2 3" key="2">
    <citation type="journal article" date="2016" name="Genome Announc.">
        <title>Draft Genome Sequence of a Biocontrol Rhizobacterium, Chryseobacterium kwangjuense Strain KJ1R5, Isolated from Pepper (Capsicum annuum).</title>
        <authorList>
            <person name="Jeong J.J."/>
            <person name="Park H."/>
            <person name="Park B.H."/>
            <person name="Mannaa M."/>
            <person name="Sang M.K."/>
            <person name="Choi I.G."/>
            <person name="Kim K.D."/>
        </authorList>
    </citation>
    <scope>NUCLEOTIDE SEQUENCE [LARGE SCALE GENOMIC DNA]</scope>
    <source>
        <strain evidence="2 3">KJ1R5</strain>
    </source>
</reference>
<name>A0A135WK88_9FLAO</name>
<protein>
    <recommendedName>
        <fullName evidence="4">Lipoprotein</fullName>
    </recommendedName>
</protein>
<dbReference type="AlphaFoldDB" id="A0A135WK88"/>
<gene>
    <name evidence="2" type="ORF">AU378_06135</name>
</gene>
<comment type="caution">
    <text evidence="2">The sequence shown here is derived from an EMBL/GenBank/DDBJ whole genome shotgun (WGS) entry which is preliminary data.</text>
</comment>
<feature type="signal peptide" evidence="1">
    <location>
        <begin position="1"/>
        <end position="24"/>
    </location>
</feature>
<proteinExistence type="predicted"/>
<organism evidence="2 3">
    <name type="scientific">Chryseobacterium kwangjuense</name>
    <dbReference type="NCBI Taxonomy" id="267125"/>
    <lineage>
        <taxon>Bacteria</taxon>
        <taxon>Pseudomonadati</taxon>
        <taxon>Bacteroidota</taxon>
        <taxon>Flavobacteriia</taxon>
        <taxon>Flavobacteriales</taxon>
        <taxon>Weeksellaceae</taxon>
        <taxon>Chryseobacterium group</taxon>
        <taxon>Chryseobacterium</taxon>
    </lineage>
</organism>
<evidence type="ECO:0000313" key="3">
    <source>
        <dbReference type="Proteomes" id="UP000070513"/>
    </source>
</evidence>
<evidence type="ECO:0000313" key="2">
    <source>
        <dbReference type="EMBL" id="KXH85326.1"/>
    </source>
</evidence>
<evidence type="ECO:0000256" key="1">
    <source>
        <dbReference type="SAM" id="SignalP"/>
    </source>
</evidence>
<sequence>MINMLTMKNLILLFSFLAIVSCNGQTDLETLKFDEKLPENITKGEKETEANYALLSYKQAEIQNYKLGTASFSAYSVPKGYEYSNNNLSIFVNSYQDNKYLGFILNLAKEDEGKKVIDYLTKTYGNPEKRSTDKTGLAYFWDAAAKNKWIFLTQTQELTEDNTKYTNTKLVVVKKGTRVENASDASVFSILDSFTLAYPKK</sequence>
<dbReference type="EMBL" id="LPUR01000001">
    <property type="protein sequence ID" value="KXH85326.1"/>
    <property type="molecule type" value="Genomic_DNA"/>
</dbReference>
<accession>A0A135WK88</accession>
<evidence type="ECO:0008006" key="4">
    <source>
        <dbReference type="Google" id="ProtNLM"/>
    </source>
</evidence>
<keyword evidence="1" id="KW-0732">Signal</keyword>
<reference evidence="3" key="1">
    <citation type="submission" date="2015-12" db="EMBL/GenBank/DDBJ databases">
        <title>Genome sequence of a biocontrol rhizobacterium Chryseobacterium kwangjuense strain KJ1R5 isolated from pepper (Capsicum annuum L.).</title>
        <authorList>
            <person name="Jeong J.-J."/>
            <person name="Park H."/>
            <person name="Mannaa M."/>
            <person name="Sang M.K."/>
            <person name="Choi I.-G."/>
            <person name="Kim K.D."/>
        </authorList>
    </citation>
    <scope>NUCLEOTIDE SEQUENCE [LARGE SCALE GENOMIC DNA]</scope>
    <source>
        <strain evidence="3">KJ1R5</strain>
    </source>
</reference>
<dbReference type="Proteomes" id="UP000070513">
    <property type="component" value="Unassembled WGS sequence"/>
</dbReference>